<comment type="caution">
    <text evidence="7">The sequence shown here is derived from an EMBL/GenBank/DDBJ whole genome shotgun (WGS) entry which is preliminary data.</text>
</comment>
<evidence type="ECO:0000256" key="3">
    <source>
        <dbReference type="ARBA" id="ARBA00008507"/>
    </source>
</evidence>
<dbReference type="Pfam" id="PF10644">
    <property type="entry name" value="Misat_Tub_SegII"/>
    <property type="match status" value="1"/>
</dbReference>
<evidence type="ECO:0000256" key="2">
    <source>
        <dbReference type="ARBA" id="ARBA00004173"/>
    </source>
</evidence>
<evidence type="ECO:0000313" key="8">
    <source>
        <dbReference type="Proteomes" id="UP000193648"/>
    </source>
</evidence>
<dbReference type="EMBL" id="MCFF01000033">
    <property type="protein sequence ID" value="ORZ09696.1"/>
    <property type="molecule type" value="Genomic_DNA"/>
</dbReference>
<dbReference type="InterPro" id="IPR029209">
    <property type="entry name" value="DML1/Misato_tubulin"/>
</dbReference>
<name>A0A1Y2GHA3_9FUNG</name>
<dbReference type="GO" id="GO:0007005">
    <property type="term" value="P:mitochondrion organization"/>
    <property type="evidence" value="ECO:0007669"/>
    <property type="project" value="InterPro"/>
</dbReference>
<feature type="domain" description="Misato Segment II tubulin-like" evidence="5">
    <location>
        <begin position="2"/>
        <end position="121"/>
    </location>
</feature>
<dbReference type="STRING" id="64571.A0A1Y2GHA3"/>
<dbReference type="GeneID" id="33566871"/>
<dbReference type="PANTHER" id="PTHR13391:SF0">
    <property type="entry name" value="PROTEIN MISATO HOMOLOG 1"/>
    <property type="match status" value="1"/>
</dbReference>
<dbReference type="RefSeq" id="XP_021878966.1">
    <property type="nucleotide sequence ID" value="XM_022025027.1"/>
</dbReference>
<dbReference type="InterPro" id="IPR019605">
    <property type="entry name" value="Misato_II_tubulin-like"/>
</dbReference>
<dbReference type="AlphaFoldDB" id="A0A1Y2GHA3"/>
<dbReference type="CDD" id="cd06060">
    <property type="entry name" value="misato"/>
    <property type="match status" value="1"/>
</dbReference>
<dbReference type="PANTHER" id="PTHR13391">
    <property type="entry name" value="MITOCHONDRIAL DISTRIBUTION REGULATOR MISATO"/>
    <property type="match status" value="1"/>
</dbReference>
<evidence type="ECO:0000259" key="5">
    <source>
        <dbReference type="Pfam" id="PF10644"/>
    </source>
</evidence>
<gene>
    <name evidence="7" type="ORF">BCR41DRAFT_358326</name>
</gene>
<dbReference type="Gene3D" id="3.40.50.1440">
    <property type="entry name" value="Tubulin/FtsZ, GTPase domain"/>
    <property type="match status" value="1"/>
</dbReference>
<comment type="subcellular location">
    <subcellularLocation>
        <location evidence="2">Mitochondrion</location>
    </subcellularLocation>
</comment>
<comment type="function">
    <text evidence="1">Involved in the partitioning of the mitochondrial organelle and mitochondrial DNA (mtDNA) inheritance.</text>
</comment>
<keyword evidence="4" id="KW-0496">Mitochondrion</keyword>
<accession>A0A1Y2GHA3</accession>
<proteinExistence type="inferred from homology"/>
<reference evidence="7 8" key="1">
    <citation type="submission" date="2016-07" db="EMBL/GenBank/DDBJ databases">
        <title>Pervasive Adenine N6-methylation of Active Genes in Fungi.</title>
        <authorList>
            <consortium name="DOE Joint Genome Institute"/>
            <person name="Mondo S.J."/>
            <person name="Dannebaum R.O."/>
            <person name="Kuo R.C."/>
            <person name="Labutti K."/>
            <person name="Haridas S."/>
            <person name="Kuo A."/>
            <person name="Salamov A."/>
            <person name="Ahrendt S.R."/>
            <person name="Lipzen A."/>
            <person name="Sullivan W."/>
            <person name="Andreopoulos W.B."/>
            <person name="Clum A."/>
            <person name="Lindquist E."/>
            <person name="Daum C."/>
            <person name="Ramamoorthy G.K."/>
            <person name="Gryganskyi A."/>
            <person name="Culley D."/>
            <person name="Magnuson J.K."/>
            <person name="James T.Y."/>
            <person name="O'Malley M.A."/>
            <person name="Stajich J.E."/>
            <person name="Spatafora J.W."/>
            <person name="Visel A."/>
            <person name="Grigoriev I.V."/>
        </authorList>
    </citation>
    <scope>NUCLEOTIDE SEQUENCE [LARGE SCALE GENOMIC DNA]</scope>
    <source>
        <strain evidence="7 8">NRRL 3116</strain>
    </source>
</reference>
<evidence type="ECO:0000256" key="4">
    <source>
        <dbReference type="ARBA" id="ARBA00023128"/>
    </source>
</evidence>
<dbReference type="OrthoDB" id="271881at2759"/>
<feature type="domain" description="DML1/Misato tubulin" evidence="6">
    <location>
        <begin position="137"/>
        <end position="325"/>
    </location>
</feature>
<evidence type="ECO:0000313" key="7">
    <source>
        <dbReference type="EMBL" id="ORZ09696.1"/>
    </source>
</evidence>
<organism evidence="7 8">
    <name type="scientific">Lobosporangium transversale</name>
    <dbReference type="NCBI Taxonomy" id="64571"/>
    <lineage>
        <taxon>Eukaryota</taxon>
        <taxon>Fungi</taxon>
        <taxon>Fungi incertae sedis</taxon>
        <taxon>Mucoromycota</taxon>
        <taxon>Mortierellomycotina</taxon>
        <taxon>Mortierellomycetes</taxon>
        <taxon>Mortierellales</taxon>
        <taxon>Mortierellaceae</taxon>
        <taxon>Lobosporangium</taxon>
    </lineage>
</organism>
<dbReference type="InterPro" id="IPR049942">
    <property type="entry name" value="DML1/Misato"/>
</dbReference>
<keyword evidence="8" id="KW-1185">Reference proteome</keyword>
<dbReference type="Pfam" id="PF14881">
    <property type="entry name" value="Tubulin_3"/>
    <property type="match status" value="1"/>
</dbReference>
<dbReference type="SUPFAM" id="SSF52490">
    <property type="entry name" value="Tubulin nucleotide-binding domain-like"/>
    <property type="match status" value="1"/>
</dbReference>
<protein>
    <submittedName>
        <fullName evidence="7">Tubulin domain-domain-containing protein</fullName>
    </submittedName>
</protein>
<dbReference type="InParanoid" id="A0A1Y2GHA3"/>
<comment type="similarity">
    <text evidence="3">Belongs to the misato family.</text>
</comment>
<dbReference type="Proteomes" id="UP000193648">
    <property type="component" value="Unassembled WGS sequence"/>
</dbReference>
<evidence type="ECO:0000256" key="1">
    <source>
        <dbReference type="ARBA" id="ARBA00003757"/>
    </source>
</evidence>
<dbReference type="GO" id="GO:0005739">
    <property type="term" value="C:mitochondrion"/>
    <property type="evidence" value="ECO:0007669"/>
    <property type="project" value="UniProtKB-SubCell"/>
</dbReference>
<dbReference type="FunCoup" id="A0A1Y2GHA3">
    <property type="interactions" value="225"/>
</dbReference>
<sequence length="543" mass="61848">MHEIVTLQFGHYANFVGTHFWNTQEAHFNYQPSAQDNDATPEPLDHDCLYRTGITNRGTETYTPRAMIFDLKGGFGSINKYRLYESESALDHYDLSWDPSKMETFQEEEYSKSAYQKHLEEEEMGITMEEGEDDIEMNEIKTWSNFSRVYFHPKSMVNVSGYQLNSEFMPFDVFSYGRSAFVETEKEKESYDENFRLFTEECDQLQGFQVMADILDGWGGFATSYLEQLREDFPKATVVTYGLSDNQMRKSSTMKESQISAVNEVLSMTNLSGLSSFYIPIRAPSLSTVDTTEWSKYIQFDPSSRYHTSAIISAGIDSALLPCRLRHNVIHMPDLVGLLNWRNITTIGTLSVALPFPFGAATLPRLIGPHSPLLDLSSWKMNLVDKAFSHSLVLRGLEMNQFTKYTTGTQRAPNELVEELLGTLPIGKSLSDSRTITALKYPIPTSYPRFFKGLTLDGYLETDNYSSNIRPDGTSKVNSMPTLTRLAASSTTRWQLQMLSNSVKKIDWRLLPQFQLDGPGSVCSEEFTEAKEIILDMYDIYNE</sequence>
<evidence type="ECO:0000259" key="6">
    <source>
        <dbReference type="Pfam" id="PF14881"/>
    </source>
</evidence>
<dbReference type="InterPro" id="IPR036525">
    <property type="entry name" value="Tubulin/FtsZ_GTPase_sf"/>
</dbReference>